<organism evidence="3 4">
    <name type="scientific">Kiloniella antarctica</name>
    <dbReference type="NCBI Taxonomy" id="1550907"/>
    <lineage>
        <taxon>Bacteria</taxon>
        <taxon>Pseudomonadati</taxon>
        <taxon>Pseudomonadota</taxon>
        <taxon>Alphaproteobacteria</taxon>
        <taxon>Rhodospirillales</taxon>
        <taxon>Kiloniellaceae</taxon>
        <taxon>Kiloniella</taxon>
    </lineage>
</organism>
<name>A0ABW5BMF5_9PROT</name>
<dbReference type="Pfam" id="PF01497">
    <property type="entry name" value="Peripla_BP_2"/>
    <property type="match status" value="1"/>
</dbReference>
<dbReference type="Proteomes" id="UP001597294">
    <property type="component" value="Unassembled WGS sequence"/>
</dbReference>
<keyword evidence="4" id="KW-1185">Reference proteome</keyword>
<dbReference type="InterPro" id="IPR050902">
    <property type="entry name" value="ABC_Transporter_SBP"/>
</dbReference>
<dbReference type="Gene3D" id="3.40.50.1980">
    <property type="entry name" value="Nitrogenase molybdenum iron protein domain"/>
    <property type="match status" value="2"/>
</dbReference>
<proteinExistence type="predicted"/>
<sequence length="383" mass="42612">MNIKSLKAFAAIAATTVTLGMLSGAAVAEKVTITDIAGRTVEVEKNPGKVVLGEGRMVYSIALLDRENPFKRVVGWKDDLINYDPDAYRKYKARFPEVDDIQNLGSPYAAEYSLETVISLDTDVVFLNLGNLLKAQESGIIDKLDKAGIPVVFLDFRQRPTQHTVPSLQILGRIFDERDNADEFVDYYQKNMMAVFSRIEEIKVEDKPIVFIENAAGYNPDKCCTTFGGANLGRLVDLAGGINWGSRKFPGFQGKVNPEVIFTDDPDVIIGTGANWSEAQPGTMAVLFGYEASEDLVAERLLALAGRKGWSELKAVKSGQFHSVYHQFYNSPYHFVALQAFAKWFYPEKFSDLDPKATFVELHEKFLPIDYSGVFWGSLPATQ</sequence>
<feature type="signal peptide" evidence="1">
    <location>
        <begin position="1"/>
        <end position="28"/>
    </location>
</feature>
<dbReference type="PANTHER" id="PTHR30535:SF34">
    <property type="entry name" value="MOLYBDATE-BINDING PROTEIN MOLA"/>
    <property type="match status" value="1"/>
</dbReference>
<gene>
    <name evidence="3" type="ORF">ACFSKO_10710</name>
</gene>
<protein>
    <submittedName>
        <fullName evidence="3">ABC transporter substrate-binding protein</fullName>
    </submittedName>
</protein>
<dbReference type="PROSITE" id="PS50983">
    <property type="entry name" value="FE_B12_PBP"/>
    <property type="match status" value="1"/>
</dbReference>
<feature type="chain" id="PRO_5046676296" evidence="1">
    <location>
        <begin position="29"/>
        <end position="383"/>
    </location>
</feature>
<evidence type="ECO:0000256" key="1">
    <source>
        <dbReference type="SAM" id="SignalP"/>
    </source>
</evidence>
<dbReference type="PANTHER" id="PTHR30535">
    <property type="entry name" value="VITAMIN B12-BINDING PROTEIN"/>
    <property type="match status" value="1"/>
</dbReference>
<feature type="domain" description="Fe/B12 periplasmic-binding" evidence="2">
    <location>
        <begin position="49"/>
        <end position="353"/>
    </location>
</feature>
<dbReference type="RefSeq" id="WP_380251327.1">
    <property type="nucleotide sequence ID" value="NZ_JBHUII010000004.1"/>
</dbReference>
<comment type="caution">
    <text evidence="3">The sequence shown here is derived from an EMBL/GenBank/DDBJ whole genome shotgun (WGS) entry which is preliminary data.</text>
</comment>
<dbReference type="SUPFAM" id="SSF53807">
    <property type="entry name" value="Helical backbone' metal receptor"/>
    <property type="match status" value="1"/>
</dbReference>
<evidence type="ECO:0000313" key="4">
    <source>
        <dbReference type="Proteomes" id="UP001597294"/>
    </source>
</evidence>
<accession>A0ABW5BMF5</accession>
<dbReference type="EMBL" id="JBHUII010000004">
    <property type="protein sequence ID" value="MFD2206088.1"/>
    <property type="molecule type" value="Genomic_DNA"/>
</dbReference>
<dbReference type="CDD" id="cd01139">
    <property type="entry name" value="TroA_f"/>
    <property type="match status" value="1"/>
</dbReference>
<dbReference type="InterPro" id="IPR002491">
    <property type="entry name" value="ABC_transptr_periplasmic_BD"/>
</dbReference>
<keyword evidence="1" id="KW-0732">Signal</keyword>
<evidence type="ECO:0000313" key="3">
    <source>
        <dbReference type="EMBL" id="MFD2206088.1"/>
    </source>
</evidence>
<evidence type="ECO:0000259" key="2">
    <source>
        <dbReference type="PROSITE" id="PS50983"/>
    </source>
</evidence>
<reference evidence="4" key="1">
    <citation type="journal article" date="2019" name="Int. J. Syst. Evol. Microbiol.">
        <title>The Global Catalogue of Microorganisms (GCM) 10K type strain sequencing project: providing services to taxonomists for standard genome sequencing and annotation.</title>
        <authorList>
            <consortium name="The Broad Institute Genomics Platform"/>
            <consortium name="The Broad Institute Genome Sequencing Center for Infectious Disease"/>
            <person name="Wu L."/>
            <person name="Ma J."/>
        </authorList>
    </citation>
    <scope>NUCLEOTIDE SEQUENCE [LARGE SCALE GENOMIC DNA]</scope>
    <source>
        <strain evidence="4">CGMCC 4.7192</strain>
    </source>
</reference>